<dbReference type="GO" id="GO:0043565">
    <property type="term" value="F:sequence-specific DNA binding"/>
    <property type="evidence" value="ECO:0007669"/>
    <property type="project" value="InterPro"/>
</dbReference>
<gene>
    <name evidence="7" type="ORF">PHATRDRAFT_48572</name>
</gene>
<dbReference type="PANTHER" id="PTHR10015:SF206">
    <property type="entry name" value="HSF-TYPE DNA-BINDING DOMAIN-CONTAINING PROTEIN"/>
    <property type="match status" value="1"/>
</dbReference>
<dbReference type="HOGENOM" id="CLU_820061_0_0_1"/>
<evidence type="ECO:0000256" key="2">
    <source>
        <dbReference type="ARBA" id="ARBA00023125"/>
    </source>
</evidence>
<evidence type="ECO:0000256" key="4">
    <source>
        <dbReference type="RuleBase" id="RU004020"/>
    </source>
</evidence>
<accession>B7G7Q4</accession>
<evidence type="ECO:0000313" key="7">
    <source>
        <dbReference type="EMBL" id="EEC45405.1"/>
    </source>
</evidence>
<feature type="region of interest" description="Disordered" evidence="5">
    <location>
        <begin position="180"/>
        <end position="212"/>
    </location>
</feature>
<dbReference type="Pfam" id="PF00447">
    <property type="entry name" value="HSF_DNA-bind"/>
    <property type="match status" value="1"/>
</dbReference>
<evidence type="ECO:0000256" key="3">
    <source>
        <dbReference type="ARBA" id="ARBA00023242"/>
    </source>
</evidence>
<comment type="subcellular location">
    <subcellularLocation>
        <location evidence="1">Nucleus</location>
    </subcellularLocation>
</comment>
<evidence type="ECO:0000256" key="5">
    <source>
        <dbReference type="SAM" id="MobiDB-lite"/>
    </source>
</evidence>
<dbReference type="PANTHER" id="PTHR10015">
    <property type="entry name" value="HEAT SHOCK TRANSCRIPTION FACTOR"/>
    <property type="match status" value="1"/>
</dbReference>
<dbReference type="GeneID" id="7194735"/>
<dbReference type="GO" id="GO:0003700">
    <property type="term" value="F:DNA-binding transcription factor activity"/>
    <property type="evidence" value="ECO:0007669"/>
    <property type="project" value="InterPro"/>
</dbReference>
<dbReference type="SMART" id="SM00415">
    <property type="entry name" value="HSF"/>
    <property type="match status" value="1"/>
</dbReference>
<organism evidence="7 8">
    <name type="scientific">Phaeodactylum tricornutum (strain CCAP 1055/1)</name>
    <dbReference type="NCBI Taxonomy" id="556484"/>
    <lineage>
        <taxon>Eukaryota</taxon>
        <taxon>Sar</taxon>
        <taxon>Stramenopiles</taxon>
        <taxon>Ochrophyta</taxon>
        <taxon>Bacillariophyta</taxon>
        <taxon>Bacillariophyceae</taxon>
        <taxon>Bacillariophycidae</taxon>
        <taxon>Naviculales</taxon>
        <taxon>Phaeodactylaceae</taxon>
        <taxon>Phaeodactylum</taxon>
    </lineage>
</organism>
<dbReference type="KEGG" id="pti:PHATRDRAFT_48572"/>
<dbReference type="EMBL" id="CM000620">
    <property type="protein sequence ID" value="EEC45405.1"/>
    <property type="molecule type" value="Genomic_DNA"/>
</dbReference>
<dbReference type="FunFam" id="1.10.10.10:FF:000479">
    <property type="entry name" value="Predicted protein"/>
    <property type="match status" value="1"/>
</dbReference>
<dbReference type="InterPro" id="IPR036390">
    <property type="entry name" value="WH_DNA-bd_sf"/>
</dbReference>
<dbReference type="GO" id="GO:0005634">
    <property type="term" value="C:nucleus"/>
    <property type="evidence" value="ECO:0007669"/>
    <property type="project" value="UniProtKB-SubCell"/>
</dbReference>
<dbReference type="InParanoid" id="B7G7Q4"/>
<keyword evidence="2" id="KW-0238">DNA-binding</keyword>
<comment type="similarity">
    <text evidence="4">Belongs to the HSF family.</text>
</comment>
<name>B7G7Q4_PHATC</name>
<keyword evidence="3" id="KW-0539">Nucleus</keyword>
<feature type="region of interest" description="Disordered" evidence="5">
    <location>
        <begin position="312"/>
        <end position="339"/>
    </location>
</feature>
<dbReference type="InterPro" id="IPR036388">
    <property type="entry name" value="WH-like_DNA-bd_sf"/>
</dbReference>
<evidence type="ECO:0000256" key="1">
    <source>
        <dbReference type="ARBA" id="ARBA00004123"/>
    </source>
</evidence>
<evidence type="ECO:0000259" key="6">
    <source>
        <dbReference type="SMART" id="SM00415"/>
    </source>
</evidence>
<dbReference type="OrthoDB" id="60033at2759"/>
<dbReference type="Gene3D" id="1.10.10.10">
    <property type="entry name" value="Winged helix-like DNA-binding domain superfamily/Winged helix DNA-binding domain"/>
    <property type="match status" value="1"/>
</dbReference>
<sequence>MNISQLNASELAALLGAQNPNISNDLSGGYPRQQQMGGSNSPNVNMSAQNAVLTSLLKQQLQMQQMQQHQLQQQQLGDQQHAQLLQQLIALGGLPPTAPPPRVDNLLLLLQQQRQLQDLQAIGGGQGNPFSSLTGSAFGGNYESSQREALVLANFLQGQQASPPPPPAQHLPQQAALAALSAGEQNRSAAACENDPHSLPLPPDRRRKGRTGTFPQKLHQMLTDLERQDGGGDIASFLPHGRAFSIHKPRDFVKLIMPKYFRMSRFSSFQRQLNLYDFQRITEGPDKGAYYHELFVQGRPILSTMMKRNKIKGVNTPQNAKSSNDKDDEDGSQGDENED</sequence>
<dbReference type="eggNOG" id="KOG0627">
    <property type="taxonomic scope" value="Eukaryota"/>
</dbReference>
<reference evidence="7 8" key="1">
    <citation type="journal article" date="2008" name="Nature">
        <title>The Phaeodactylum genome reveals the evolutionary history of diatom genomes.</title>
        <authorList>
            <person name="Bowler C."/>
            <person name="Allen A.E."/>
            <person name="Badger J.H."/>
            <person name="Grimwood J."/>
            <person name="Jabbari K."/>
            <person name="Kuo A."/>
            <person name="Maheswari U."/>
            <person name="Martens C."/>
            <person name="Maumus F."/>
            <person name="Otillar R.P."/>
            <person name="Rayko E."/>
            <person name="Salamov A."/>
            <person name="Vandepoele K."/>
            <person name="Beszteri B."/>
            <person name="Gruber A."/>
            <person name="Heijde M."/>
            <person name="Katinka M."/>
            <person name="Mock T."/>
            <person name="Valentin K."/>
            <person name="Verret F."/>
            <person name="Berges J.A."/>
            <person name="Brownlee C."/>
            <person name="Cadoret J.P."/>
            <person name="Chiovitti A."/>
            <person name="Choi C.J."/>
            <person name="Coesel S."/>
            <person name="De Martino A."/>
            <person name="Detter J.C."/>
            <person name="Durkin C."/>
            <person name="Falciatore A."/>
            <person name="Fournet J."/>
            <person name="Haruta M."/>
            <person name="Huysman M.J."/>
            <person name="Jenkins B.D."/>
            <person name="Jiroutova K."/>
            <person name="Jorgensen R.E."/>
            <person name="Joubert Y."/>
            <person name="Kaplan A."/>
            <person name="Kroger N."/>
            <person name="Kroth P.G."/>
            <person name="La Roche J."/>
            <person name="Lindquist E."/>
            <person name="Lommer M."/>
            <person name="Martin-Jezequel V."/>
            <person name="Lopez P.J."/>
            <person name="Lucas S."/>
            <person name="Mangogna M."/>
            <person name="McGinnis K."/>
            <person name="Medlin L.K."/>
            <person name="Montsant A."/>
            <person name="Oudot-Le Secq M.P."/>
            <person name="Napoli C."/>
            <person name="Obornik M."/>
            <person name="Parker M.S."/>
            <person name="Petit J.L."/>
            <person name="Porcel B.M."/>
            <person name="Poulsen N."/>
            <person name="Robison M."/>
            <person name="Rychlewski L."/>
            <person name="Rynearson T.A."/>
            <person name="Schmutz J."/>
            <person name="Shapiro H."/>
            <person name="Siaut M."/>
            <person name="Stanley M."/>
            <person name="Sussman M.R."/>
            <person name="Taylor A.R."/>
            <person name="Vardi A."/>
            <person name="von Dassow P."/>
            <person name="Vyverman W."/>
            <person name="Willis A."/>
            <person name="Wyrwicz L.S."/>
            <person name="Rokhsar D.S."/>
            <person name="Weissenbach J."/>
            <person name="Armbrust E.V."/>
            <person name="Green B.R."/>
            <person name="Van de Peer Y."/>
            <person name="Grigoriev I.V."/>
        </authorList>
    </citation>
    <scope>NUCLEOTIDE SEQUENCE [LARGE SCALE GENOMIC DNA]</scope>
    <source>
        <strain evidence="7 8">CCAP 1055/1</strain>
    </source>
</reference>
<reference evidence="8" key="2">
    <citation type="submission" date="2008-08" db="EMBL/GenBank/DDBJ databases">
        <authorList>
            <consortium name="Diatom Consortium"/>
            <person name="Grigoriev I."/>
            <person name="Grimwood J."/>
            <person name="Kuo A."/>
            <person name="Otillar R.P."/>
            <person name="Salamov A."/>
            <person name="Detter J.C."/>
            <person name="Lindquist E."/>
            <person name="Shapiro H."/>
            <person name="Lucas S."/>
            <person name="Glavina del Rio T."/>
            <person name="Pitluck S."/>
            <person name="Rokhsar D."/>
            <person name="Bowler C."/>
        </authorList>
    </citation>
    <scope>GENOME REANNOTATION</scope>
    <source>
        <strain evidence="8">CCAP 1055/1</strain>
    </source>
</reference>
<dbReference type="InterPro" id="IPR000232">
    <property type="entry name" value="HSF_DNA-bd"/>
</dbReference>
<evidence type="ECO:0000313" key="8">
    <source>
        <dbReference type="Proteomes" id="UP000000759"/>
    </source>
</evidence>
<dbReference type="AlphaFoldDB" id="B7G7Q4"/>
<protein>
    <recommendedName>
        <fullName evidence="6">HSF-type DNA-binding domain-containing protein</fullName>
    </recommendedName>
</protein>
<keyword evidence="8" id="KW-1185">Reference proteome</keyword>
<dbReference type="PaxDb" id="2850-Phatr48572"/>
<feature type="compositionally biased region" description="Acidic residues" evidence="5">
    <location>
        <begin position="326"/>
        <end position="339"/>
    </location>
</feature>
<dbReference type="SUPFAM" id="SSF46785">
    <property type="entry name" value="Winged helix' DNA-binding domain"/>
    <property type="match status" value="1"/>
</dbReference>
<proteinExistence type="inferred from homology"/>
<feature type="domain" description="HSF-type DNA-binding" evidence="6">
    <location>
        <begin position="210"/>
        <end position="309"/>
    </location>
</feature>
<dbReference type="RefSeq" id="XP_002183187.1">
    <property type="nucleotide sequence ID" value="XM_002183151.1"/>
</dbReference>
<dbReference type="Proteomes" id="UP000000759">
    <property type="component" value="Chromosome 18"/>
</dbReference>